<feature type="region of interest" description="Disordered" evidence="1">
    <location>
        <begin position="337"/>
        <end position="406"/>
    </location>
</feature>
<reference evidence="2 3" key="1">
    <citation type="submission" date="2022-07" db="EMBL/GenBank/DDBJ databases">
        <title>Genome-wide signatures of adaptation to extreme environments.</title>
        <authorList>
            <person name="Cho C.H."/>
            <person name="Yoon H.S."/>
        </authorList>
    </citation>
    <scope>NUCLEOTIDE SEQUENCE [LARGE SCALE GENOMIC DNA]</scope>
    <source>
        <strain evidence="2 3">DBV 063 E5</strain>
    </source>
</reference>
<name>A0AAV9IPL6_CYACA</name>
<dbReference type="EMBL" id="JANCYW010000001">
    <property type="protein sequence ID" value="KAK4534297.1"/>
    <property type="molecule type" value="Genomic_DNA"/>
</dbReference>
<feature type="compositionally biased region" description="Polar residues" evidence="1">
    <location>
        <begin position="376"/>
        <end position="386"/>
    </location>
</feature>
<evidence type="ECO:0000313" key="2">
    <source>
        <dbReference type="EMBL" id="KAK4534297.1"/>
    </source>
</evidence>
<feature type="compositionally biased region" description="Low complexity" evidence="1">
    <location>
        <begin position="344"/>
        <end position="363"/>
    </location>
</feature>
<accession>A0AAV9IPL6</accession>
<feature type="region of interest" description="Disordered" evidence="1">
    <location>
        <begin position="1"/>
        <end position="34"/>
    </location>
</feature>
<dbReference type="Proteomes" id="UP001301350">
    <property type="component" value="Unassembled WGS sequence"/>
</dbReference>
<comment type="caution">
    <text evidence="2">The sequence shown here is derived from an EMBL/GenBank/DDBJ whole genome shotgun (WGS) entry which is preliminary data.</text>
</comment>
<protein>
    <submittedName>
        <fullName evidence="2">Uncharacterized protein</fullName>
    </submittedName>
</protein>
<keyword evidence="3" id="KW-1185">Reference proteome</keyword>
<organism evidence="2 3">
    <name type="scientific">Cyanidium caldarium</name>
    <name type="common">Red alga</name>
    <dbReference type="NCBI Taxonomy" id="2771"/>
    <lineage>
        <taxon>Eukaryota</taxon>
        <taxon>Rhodophyta</taxon>
        <taxon>Bangiophyceae</taxon>
        <taxon>Cyanidiales</taxon>
        <taxon>Cyanidiaceae</taxon>
        <taxon>Cyanidium</taxon>
    </lineage>
</organism>
<feature type="region of interest" description="Disordered" evidence="1">
    <location>
        <begin position="178"/>
        <end position="201"/>
    </location>
</feature>
<dbReference type="AlphaFoldDB" id="A0AAV9IPL6"/>
<feature type="compositionally biased region" description="Basic and acidic residues" evidence="1">
    <location>
        <begin position="9"/>
        <end position="27"/>
    </location>
</feature>
<sequence length="546" mass="59657">MGTVGGRSSEWKTESGEADGNRDERRSPSQRLNGSGEWATSAVAALATALVYLVASGRRGARRQQRPSQRWSSPWLAPVLRCLVLALVYRGASIGLRQLRPLVSWLRKQRQRVRGLCGAVHELGDVVQGASSDLRRYVTDAREHAPVPVRVERLLALLDAPPVQRLLAHLVRSAVREASATTTTTTTQRTGDDGSVVGQRRPRGRLRPCAALWTPEKEATVSSAWVASELSTLAPRSSREHWAGTVARALLESGEWGRSVVESVVATAVREAVRQWQQPQPQQQPQQTRRRHQGNGRPAPWLPLLLEFVESDPGKRLVVDSVAAAAAAAIPVLLEEEQEENGMRASSAPTMTMSSSPVSSPRPLQTPPNGPMRRSPTASPVLSNASAVDESATPSRAEWSMRSGGPPTSPFLERLVRLAVREKEWVKEVASAAAGEAVRSYMLTASELQMRQVPPIYARPPDVKSRLDWEMVDGGRGRSDRLPVRPSTAYPGHSSVSSMVALFQHLPTSQLIASFVQRTMIAACTSLHAAAAPLYPPLDRPQWLFW</sequence>
<evidence type="ECO:0000256" key="1">
    <source>
        <dbReference type="SAM" id="MobiDB-lite"/>
    </source>
</evidence>
<proteinExistence type="predicted"/>
<gene>
    <name evidence="2" type="ORF">CDCA_CDCA01G0322</name>
</gene>
<feature type="region of interest" description="Disordered" evidence="1">
    <location>
        <begin position="275"/>
        <end position="298"/>
    </location>
</feature>
<feature type="compositionally biased region" description="Low complexity" evidence="1">
    <location>
        <begin position="275"/>
        <end position="287"/>
    </location>
</feature>
<evidence type="ECO:0000313" key="3">
    <source>
        <dbReference type="Proteomes" id="UP001301350"/>
    </source>
</evidence>